<keyword evidence="7" id="KW-1185">Reference proteome</keyword>
<dbReference type="Pfam" id="PF01266">
    <property type="entry name" value="DAO"/>
    <property type="match status" value="1"/>
</dbReference>
<proteinExistence type="inferred from homology"/>
<dbReference type="Gene3D" id="3.50.50.60">
    <property type="entry name" value="FAD/NAD(P)-binding domain"/>
    <property type="match status" value="1"/>
</dbReference>
<evidence type="ECO:0000313" key="6">
    <source>
        <dbReference type="EMBL" id="MFD2457876.1"/>
    </source>
</evidence>
<keyword evidence="3" id="KW-0285">Flavoprotein</keyword>
<feature type="domain" description="FAD dependent oxidoreductase" evidence="5">
    <location>
        <begin position="2"/>
        <end position="347"/>
    </location>
</feature>
<dbReference type="PANTHER" id="PTHR13847">
    <property type="entry name" value="SARCOSINE DEHYDROGENASE-RELATED"/>
    <property type="match status" value="1"/>
</dbReference>
<evidence type="ECO:0000313" key="7">
    <source>
        <dbReference type="Proteomes" id="UP001597419"/>
    </source>
</evidence>
<dbReference type="InterPro" id="IPR036188">
    <property type="entry name" value="FAD/NAD-bd_sf"/>
</dbReference>
<dbReference type="GO" id="GO:0016491">
    <property type="term" value="F:oxidoreductase activity"/>
    <property type="evidence" value="ECO:0007669"/>
    <property type="project" value="UniProtKB-KW"/>
</dbReference>
<dbReference type="EC" id="1.-.-.-" evidence="6"/>
<evidence type="ECO:0000256" key="1">
    <source>
        <dbReference type="ARBA" id="ARBA00001974"/>
    </source>
</evidence>
<comment type="caution">
    <text evidence="6">The sequence shown here is derived from an EMBL/GenBank/DDBJ whole genome shotgun (WGS) entry which is preliminary data.</text>
</comment>
<dbReference type="InterPro" id="IPR006076">
    <property type="entry name" value="FAD-dep_OxRdtase"/>
</dbReference>
<protein>
    <submittedName>
        <fullName evidence="6">NAD(P)/FAD-dependent oxidoreductase</fullName>
        <ecNumber evidence="6">1.-.-.-</ecNumber>
    </submittedName>
</protein>
<keyword evidence="4 6" id="KW-0560">Oxidoreductase</keyword>
<comment type="similarity">
    <text evidence="2">Belongs to the DadA oxidoreductase family.</text>
</comment>
<dbReference type="RefSeq" id="WP_345389662.1">
    <property type="nucleotide sequence ID" value="NZ_BAABHG010000003.1"/>
</dbReference>
<gene>
    <name evidence="6" type="ORF">ACFSYJ_04665</name>
</gene>
<evidence type="ECO:0000256" key="3">
    <source>
        <dbReference type="ARBA" id="ARBA00022630"/>
    </source>
</evidence>
<sequence length="368" mass="37170">MRVIVIGSGISGAATAYHLALRGAEVVVVDAGLAGTATEAGAGIVSPWTSHWEDALFPLASAAAAYYPELAGRLAEETGEPTSYQVVGGMVVSADEGELDAAEGRLAARAVAAPGAGEIRRLDPARARELFPPLAPGLGAVHLSGAARVDGRRVRRALLTAARHRGARLVAAHARVSPRPGGAPRVLAGGEVFGADVVVAAGGAWTGELLAQLGIRVPVTPQRGQISHFDLPGVDTAAWPVVLPGTSHYLLAFPGSRVVAGATREAGAGFDHRVTAAGQREVLDHALAVAPGLADATLAETRVGFRPGTPDGLPVLGEVTGGLVLATGFGAAGLTLAPFAGRLVADLALGEDAGFDLMPCAPGRFALR</sequence>
<organism evidence="6 7">
    <name type="scientific">Amycolatopsis samaneae</name>
    <dbReference type="NCBI Taxonomy" id="664691"/>
    <lineage>
        <taxon>Bacteria</taxon>
        <taxon>Bacillati</taxon>
        <taxon>Actinomycetota</taxon>
        <taxon>Actinomycetes</taxon>
        <taxon>Pseudonocardiales</taxon>
        <taxon>Pseudonocardiaceae</taxon>
        <taxon>Amycolatopsis</taxon>
    </lineage>
</organism>
<reference evidence="7" key="1">
    <citation type="journal article" date="2019" name="Int. J. Syst. Evol. Microbiol.">
        <title>The Global Catalogue of Microorganisms (GCM) 10K type strain sequencing project: providing services to taxonomists for standard genome sequencing and annotation.</title>
        <authorList>
            <consortium name="The Broad Institute Genomics Platform"/>
            <consortium name="The Broad Institute Genome Sequencing Center for Infectious Disease"/>
            <person name="Wu L."/>
            <person name="Ma J."/>
        </authorList>
    </citation>
    <scope>NUCLEOTIDE SEQUENCE [LARGE SCALE GENOMIC DNA]</scope>
    <source>
        <strain evidence="7">CGMCC 4.7643</strain>
    </source>
</reference>
<dbReference type="PANTHER" id="PTHR13847:SF286">
    <property type="entry name" value="D-AMINO ACID DEHYDROGENASE"/>
    <property type="match status" value="1"/>
</dbReference>
<comment type="cofactor">
    <cofactor evidence="1">
        <name>FAD</name>
        <dbReference type="ChEBI" id="CHEBI:57692"/>
    </cofactor>
</comment>
<dbReference type="Proteomes" id="UP001597419">
    <property type="component" value="Unassembled WGS sequence"/>
</dbReference>
<dbReference type="SUPFAM" id="SSF51905">
    <property type="entry name" value="FAD/NAD(P)-binding domain"/>
    <property type="match status" value="1"/>
</dbReference>
<evidence type="ECO:0000256" key="4">
    <source>
        <dbReference type="ARBA" id="ARBA00023002"/>
    </source>
</evidence>
<accession>A0ABW5G8Q0</accession>
<dbReference type="SUPFAM" id="SSF54373">
    <property type="entry name" value="FAD-linked reductases, C-terminal domain"/>
    <property type="match status" value="1"/>
</dbReference>
<evidence type="ECO:0000259" key="5">
    <source>
        <dbReference type="Pfam" id="PF01266"/>
    </source>
</evidence>
<name>A0ABW5G8Q0_9PSEU</name>
<dbReference type="EMBL" id="JBHUKU010000002">
    <property type="protein sequence ID" value="MFD2457876.1"/>
    <property type="molecule type" value="Genomic_DNA"/>
</dbReference>
<dbReference type="Gene3D" id="3.30.9.10">
    <property type="entry name" value="D-Amino Acid Oxidase, subunit A, domain 2"/>
    <property type="match status" value="1"/>
</dbReference>
<evidence type="ECO:0000256" key="2">
    <source>
        <dbReference type="ARBA" id="ARBA00009410"/>
    </source>
</evidence>